<proteinExistence type="predicted"/>
<evidence type="ECO:0000313" key="2">
    <source>
        <dbReference type="Proteomes" id="UP001152795"/>
    </source>
</evidence>
<organism evidence="1 2">
    <name type="scientific">Paramuricea clavata</name>
    <name type="common">Red gorgonian</name>
    <name type="synonym">Violescent sea-whip</name>
    <dbReference type="NCBI Taxonomy" id="317549"/>
    <lineage>
        <taxon>Eukaryota</taxon>
        <taxon>Metazoa</taxon>
        <taxon>Cnidaria</taxon>
        <taxon>Anthozoa</taxon>
        <taxon>Octocorallia</taxon>
        <taxon>Malacalcyonacea</taxon>
        <taxon>Plexauridae</taxon>
        <taxon>Paramuricea</taxon>
    </lineage>
</organism>
<reference evidence="1" key="1">
    <citation type="submission" date="2020-04" db="EMBL/GenBank/DDBJ databases">
        <authorList>
            <person name="Alioto T."/>
            <person name="Alioto T."/>
            <person name="Gomez Garrido J."/>
        </authorList>
    </citation>
    <scope>NUCLEOTIDE SEQUENCE</scope>
    <source>
        <strain evidence="1">A484AB</strain>
    </source>
</reference>
<keyword evidence="2" id="KW-1185">Reference proteome</keyword>
<dbReference type="AlphaFoldDB" id="A0A7D9IDZ0"/>
<name>A0A7D9IDZ0_PARCT</name>
<gene>
    <name evidence="1" type="ORF">PACLA_8A037643</name>
</gene>
<comment type="caution">
    <text evidence="1">The sequence shown here is derived from an EMBL/GenBank/DDBJ whole genome shotgun (WGS) entry which is preliminary data.</text>
</comment>
<accession>A0A7D9IDZ0</accession>
<dbReference type="EMBL" id="CACRXK020004959">
    <property type="protein sequence ID" value="CAB4004639.1"/>
    <property type="molecule type" value="Genomic_DNA"/>
</dbReference>
<dbReference type="Proteomes" id="UP001152795">
    <property type="component" value="Unassembled WGS sequence"/>
</dbReference>
<evidence type="ECO:0000313" key="1">
    <source>
        <dbReference type="EMBL" id="CAB4004639.1"/>
    </source>
</evidence>
<sequence>MEIEETQQANTAEIVKNVSAIGELNDLGKNYVQYDVPQMIGVPGFYETGIISMTDRKKAKFITFGVGGHEINSRAYSPLYGFFDGSGGNVVINAVTTRSAIVRTTFMFAYGSNKILVIGLEFKNVSSTGKVTNRTEATDLKCFFVTTT</sequence>
<protein>
    <submittedName>
        <fullName evidence="1">Uncharacterized protein</fullName>
    </submittedName>
</protein>